<keyword evidence="2" id="KW-0489">Methyltransferase</keyword>
<dbReference type="CDD" id="cd02440">
    <property type="entry name" value="AdoMet_MTases"/>
    <property type="match status" value="1"/>
</dbReference>
<gene>
    <name evidence="2" type="ORF">G9U52_18695</name>
</gene>
<comment type="caution">
    <text evidence="2">The sequence shown here is derived from an EMBL/GenBank/DDBJ whole genome shotgun (WGS) entry which is preliminary data.</text>
</comment>
<evidence type="ECO:0000259" key="1">
    <source>
        <dbReference type="Pfam" id="PF13649"/>
    </source>
</evidence>
<name>A0ABX0J7C1_9BACL</name>
<dbReference type="SUPFAM" id="SSF53335">
    <property type="entry name" value="S-adenosyl-L-methionine-dependent methyltransferases"/>
    <property type="match status" value="1"/>
</dbReference>
<evidence type="ECO:0000313" key="3">
    <source>
        <dbReference type="Proteomes" id="UP001165962"/>
    </source>
</evidence>
<protein>
    <submittedName>
        <fullName evidence="2">Class I SAM-dependent methyltransferase</fullName>
    </submittedName>
</protein>
<dbReference type="InterPro" id="IPR041698">
    <property type="entry name" value="Methyltransf_25"/>
</dbReference>
<proteinExistence type="predicted"/>
<dbReference type="EMBL" id="JAAOIW010000006">
    <property type="protein sequence ID" value="NHN31868.1"/>
    <property type="molecule type" value="Genomic_DNA"/>
</dbReference>
<dbReference type="GO" id="GO:0008168">
    <property type="term" value="F:methyltransferase activity"/>
    <property type="evidence" value="ECO:0007669"/>
    <property type="project" value="UniProtKB-KW"/>
</dbReference>
<dbReference type="Pfam" id="PF13649">
    <property type="entry name" value="Methyltransf_25"/>
    <property type="match status" value="1"/>
</dbReference>
<keyword evidence="3" id="KW-1185">Reference proteome</keyword>
<keyword evidence="2" id="KW-0808">Transferase</keyword>
<feature type="domain" description="Methyltransferase" evidence="1">
    <location>
        <begin position="40"/>
        <end position="135"/>
    </location>
</feature>
<dbReference type="InterPro" id="IPR029063">
    <property type="entry name" value="SAM-dependent_MTases_sf"/>
</dbReference>
<dbReference type="RefSeq" id="WP_166152150.1">
    <property type="nucleotide sequence ID" value="NZ_JAAOIW010000006.1"/>
</dbReference>
<evidence type="ECO:0000313" key="2">
    <source>
        <dbReference type="EMBL" id="NHN31868.1"/>
    </source>
</evidence>
<accession>A0ABX0J7C1</accession>
<dbReference type="Gene3D" id="3.40.50.150">
    <property type="entry name" value="Vaccinia Virus protein VP39"/>
    <property type="match status" value="1"/>
</dbReference>
<organism evidence="2 3">
    <name type="scientific">Paenibacillus agricola</name>
    <dbReference type="NCBI Taxonomy" id="2716264"/>
    <lineage>
        <taxon>Bacteria</taxon>
        <taxon>Bacillati</taxon>
        <taxon>Bacillota</taxon>
        <taxon>Bacilli</taxon>
        <taxon>Bacillales</taxon>
        <taxon>Paenibacillaceae</taxon>
        <taxon>Paenibacillus</taxon>
    </lineage>
</organism>
<reference evidence="2" key="1">
    <citation type="submission" date="2020-03" db="EMBL/GenBank/DDBJ databases">
        <title>Draft sequencing of Paenibacilllus sp. S3N08.</title>
        <authorList>
            <person name="Kim D.-U."/>
        </authorList>
    </citation>
    <scope>NUCLEOTIDE SEQUENCE</scope>
    <source>
        <strain evidence="2">S3N08</strain>
    </source>
</reference>
<dbReference type="Gene3D" id="2.20.25.110">
    <property type="entry name" value="S-adenosyl-L-methionine-dependent methyltransferases"/>
    <property type="match status" value="1"/>
</dbReference>
<sequence length="251" mass="28440">MFSSYGELSAEVYDLSKPIGHSFGDIDYYRDRLKTCKGRILEAAVGTGRMLIPLMESGFIVDGMDASLAMLNVCRLNCASRGLSPQLFTGHMQKFSLPHSYEAIIIPTGSFLLIKDRTESIQALTCFHNQLIPGGKIIIDLFLQTNFDTNTASTRTWITPNKEAITQESKLVEVSLLEQYVVTYSRYEKWLDGKLVMTEMEETSLRWFGIEEFKLVLEHIGFSDVTISSDYVFGKVPTHSKQVFTYEAIRK</sequence>
<dbReference type="GO" id="GO:0032259">
    <property type="term" value="P:methylation"/>
    <property type="evidence" value="ECO:0007669"/>
    <property type="project" value="UniProtKB-KW"/>
</dbReference>
<dbReference type="Proteomes" id="UP001165962">
    <property type="component" value="Unassembled WGS sequence"/>
</dbReference>